<feature type="region of interest" description="Disordered" evidence="2">
    <location>
        <begin position="1"/>
        <end position="97"/>
    </location>
</feature>
<dbReference type="InterPro" id="IPR020981">
    <property type="entry name" value="Csm1/Pcs1_C"/>
</dbReference>
<feature type="compositionally biased region" description="Acidic residues" evidence="2">
    <location>
        <begin position="62"/>
        <end position="71"/>
    </location>
</feature>
<reference evidence="4" key="1">
    <citation type="journal article" date="2023" name="BMC Genomics">
        <title>Chromosome-level genome assemblies of Cutaneotrichosporon spp. (Trichosporonales, Basidiomycota) reveal imbalanced evolution between nucleotide sequences and chromosome synteny.</title>
        <authorList>
            <person name="Kobayashi Y."/>
            <person name="Kayamori A."/>
            <person name="Aoki K."/>
            <person name="Shiwa Y."/>
            <person name="Matsutani M."/>
            <person name="Fujita N."/>
            <person name="Sugita T."/>
            <person name="Iwasaki W."/>
            <person name="Tanaka N."/>
            <person name="Takashima M."/>
        </authorList>
    </citation>
    <scope>NUCLEOTIDE SEQUENCE</scope>
    <source>
        <strain evidence="4">HIS019</strain>
    </source>
</reference>
<accession>A0AA48L527</accession>
<dbReference type="RefSeq" id="XP_060457342.1">
    <property type="nucleotide sequence ID" value="XM_060600782.1"/>
</dbReference>
<dbReference type="EMBL" id="AP028215">
    <property type="protein sequence ID" value="BEI92077.1"/>
    <property type="molecule type" value="Genomic_DNA"/>
</dbReference>
<dbReference type="KEGG" id="ccac:CcaHIS019_0408970"/>
<gene>
    <name evidence="4" type="ORF">CcaverHIS019_0408970</name>
</gene>
<dbReference type="InterPro" id="IPR040349">
    <property type="entry name" value="Csm1/Pcs1"/>
</dbReference>
<feature type="compositionally biased region" description="Basic and acidic residues" evidence="2">
    <location>
        <begin position="39"/>
        <end position="61"/>
    </location>
</feature>
<evidence type="ECO:0000313" key="4">
    <source>
        <dbReference type="EMBL" id="BEI92077.1"/>
    </source>
</evidence>
<dbReference type="GO" id="GO:0051315">
    <property type="term" value="P:attachment of mitotic spindle microtubules to kinetochore"/>
    <property type="evidence" value="ECO:0007669"/>
    <property type="project" value="TreeGrafter"/>
</dbReference>
<feature type="compositionally biased region" description="Basic and acidic residues" evidence="2">
    <location>
        <begin position="87"/>
        <end position="97"/>
    </location>
</feature>
<dbReference type="GO" id="GO:0045144">
    <property type="term" value="P:meiotic sister chromatid segregation"/>
    <property type="evidence" value="ECO:0007669"/>
    <property type="project" value="TreeGrafter"/>
</dbReference>
<sequence length="374" mass="42489">MPPKAPSSKRGKENAPPKAKAPKIVSEPEDDFDAFLDDEPMKPVKKVDRPPKVPKKDKSPEVEEAMVVEEQDPSRAARESNLVPSKSSRDQGELKRVQAECDRLRRERDAFAKQFEQLSSLRNSGPEALLEKFKETAEAKSKAEVIRSQEALYEKQMAKVKSLEEALAASQQALDRAEASAAPPKFDAKLERMGQRELQGEVHKLWDVVKAKDGEIAALQREYQEEIAHSRKLQETAAQMRRSAEPAAKPVVNEVHSLSVRLYEELTGLDILDAQVRPDPKTGDERIYKCIQTTGGRNYTLRLSLRNEFDKQRKQWKKMVQFAPSDMDKETDRKLLKRLGPFRDAFDIPRDQLPAAYAQLTARMDPDGQFEEPE</sequence>
<dbReference type="Gene3D" id="3.90.1150.80">
    <property type="match status" value="1"/>
</dbReference>
<name>A0AA48L527_9TREE</name>
<dbReference type="GO" id="GO:0033551">
    <property type="term" value="C:monopolin complex"/>
    <property type="evidence" value="ECO:0007669"/>
    <property type="project" value="InterPro"/>
</dbReference>
<feature type="domain" description="Monopolin complex subunit Csm1/Pcs1 C-terminal" evidence="3">
    <location>
        <begin position="261"/>
        <end position="340"/>
    </location>
</feature>
<dbReference type="GO" id="GO:0034506">
    <property type="term" value="C:chromosome, centromeric core domain"/>
    <property type="evidence" value="ECO:0007669"/>
    <property type="project" value="TreeGrafter"/>
</dbReference>
<dbReference type="GO" id="GO:1990644">
    <property type="term" value="F:microtubule site clamp"/>
    <property type="evidence" value="ECO:0007669"/>
    <property type="project" value="TreeGrafter"/>
</dbReference>
<proteinExistence type="predicted"/>
<dbReference type="GO" id="GO:0072686">
    <property type="term" value="C:mitotic spindle"/>
    <property type="evidence" value="ECO:0007669"/>
    <property type="project" value="TreeGrafter"/>
</dbReference>
<dbReference type="Proteomes" id="UP001233271">
    <property type="component" value="Chromosome 4"/>
</dbReference>
<evidence type="ECO:0000256" key="2">
    <source>
        <dbReference type="SAM" id="MobiDB-lite"/>
    </source>
</evidence>
<keyword evidence="1" id="KW-0175">Coiled coil</keyword>
<evidence type="ECO:0000313" key="5">
    <source>
        <dbReference type="Proteomes" id="UP001233271"/>
    </source>
</evidence>
<dbReference type="Pfam" id="PF12539">
    <property type="entry name" value="Csm1"/>
    <property type="match status" value="1"/>
</dbReference>
<dbReference type="InterPro" id="IPR038608">
    <property type="entry name" value="Csm1/Pcs1_C_sf"/>
</dbReference>
<keyword evidence="5" id="KW-1185">Reference proteome</keyword>
<protein>
    <recommendedName>
        <fullName evidence="3">Monopolin complex subunit Csm1/Pcs1 C-terminal domain-containing protein</fullName>
    </recommendedName>
</protein>
<dbReference type="CDD" id="cd23787">
    <property type="entry name" value="RWD_CSM1"/>
    <property type="match status" value="1"/>
</dbReference>
<dbReference type="AlphaFoldDB" id="A0AA48L527"/>
<organism evidence="4 5">
    <name type="scientific">Cutaneotrichosporon cavernicola</name>
    <dbReference type="NCBI Taxonomy" id="279322"/>
    <lineage>
        <taxon>Eukaryota</taxon>
        <taxon>Fungi</taxon>
        <taxon>Dikarya</taxon>
        <taxon>Basidiomycota</taxon>
        <taxon>Agaricomycotina</taxon>
        <taxon>Tremellomycetes</taxon>
        <taxon>Trichosporonales</taxon>
        <taxon>Trichosporonaceae</taxon>
        <taxon>Cutaneotrichosporon</taxon>
    </lineage>
</organism>
<evidence type="ECO:0000259" key="3">
    <source>
        <dbReference type="Pfam" id="PF12539"/>
    </source>
</evidence>
<dbReference type="GeneID" id="85495947"/>
<feature type="coiled-coil region" evidence="1">
    <location>
        <begin position="146"/>
        <end position="180"/>
    </location>
</feature>
<evidence type="ECO:0000256" key="1">
    <source>
        <dbReference type="SAM" id="Coils"/>
    </source>
</evidence>
<dbReference type="PANTHER" id="PTHR28006">
    <property type="entry name" value="MONOPOLIN COMPLEX SUBUNIT CSM1"/>
    <property type="match status" value="1"/>
</dbReference>
<dbReference type="PANTHER" id="PTHR28006:SF1">
    <property type="entry name" value="MONOPOLIN COMPLEX SUBUNIT CSM1"/>
    <property type="match status" value="1"/>
</dbReference>
<feature type="compositionally biased region" description="Acidic residues" evidence="2">
    <location>
        <begin position="27"/>
        <end position="38"/>
    </location>
</feature>
<dbReference type="GO" id="GO:0005730">
    <property type="term" value="C:nucleolus"/>
    <property type="evidence" value="ECO:0007669"/>
    <property type="project" value="TreeGrafter"/>
</dbReference>